<evidence type="ECO:0000256" key="5">
    <source>
        <dbReference type="ARBA" id="ARBA00023098"/>
    </source>
</evidence>
<evidence type="ECO:0000313" key="11">
    <source>
        <dbReference type="Proteomes" id="UP000199013"/>
    </source>
</evidence>
<keyword evidence="7 8" id="KW-0092">Biotin</keyword>
<dbReference type="EMBL" id="FLUV01001543">
    <property type="protein sequence ID" value="SBW23186.1"/>
    <property type="molecule type" value="Genomic_DNA"/>
</dbReference>
<keyword evidence="3 8" id="KW-0444">Lipid biosynthesis</keyword>
<feature type="domain" description="Lipoyl-binding" evidence="9">
    <location>
        <begin position="102"/>
        <end position="178"/>
    </location>
</feature>
<dbReference type="InterPro" id="IPR050709">
    <property type="entry name" value="Biotin_Carboxyl_Carrier/Decarb"/>
</dbReference>
<keyword evidence="4 8" id="KW-0276">Fatty acid metabolism</keyword>
<dbReference type="Pfam" id="PF00364">
    <property type="entry name" value="Biotin_lipoyl"/>
    <property type="match status" value="1"/>
</dbReference>
<gene>
    <name evidence="10" type="ORF">FDG2_3680</name>
</gene>
<dbReference type="InterPro" id="IPR011053">
    <property type="entry name" value="Single_hybrid_motif"/>
</dbReference>
<dbReference type="CDD" id="cd06850">
    <property type="entry name" value="biotinyl_domain"/>
    <property type="match status" value="1"/>
</dbReference>
<evidence type="ECO:0000256" key="1">
    <source>
        <dbReference type="ARBA" id="ARBA00005194"/>
    </source>
</evidence>
<keyword evidence="6 8" id="KW-0275">Fatty acid biosynthesis</keyword>
<reference evidence="11" key="1">
    <citation type="submission" date="2016-02" db="EMBL/GenBank/DDBJ databases">
        <authorList>
            <person name="Wibberg D."/>
        </authorList>
    </citation>
    <scope>NUCLEOTIDE SEQUENCE [LARGE SCALE GENOMIC DNA]</scope>
</reference>
<dbReference type="PROSITE" id="PS50968">
    <property type="entry name" value="BIOTINYL_LIPOYL"/>
    <property type="match status" value="1"/>
</dbReference>
<dbReference type="InterPro" id="IPR001249">
    <property type="entry name" value="AcCoA_biotinCC"/>
</dbReference>
<evidence type="ECO:0000256" key="7">
    <source>
        <dbReference type="ARBA" id="ARBA00023267"/>
    </source>
</evidence>
<dbReference type="InterPro" id="IPR001882">
    <property type="entry name" value="Biotin_BS"/>
</dbReference>
<evidence type="ECO:0000256" key="4">
    <source>
        <dbReference type="ARBA" id="ARBA00022832"/>
    </source>
</evidence>
<name>A0A1C3P042_9ACTN</name>
<dbReference type="Gene3D" id="2.40.50.100">
    <property type="match status" value="1"/>
</dbReference>
<sequence length="181" mass="18461">MSGDETPTTAPAERIGLLEAMREHVSRLTRDLPGQPSRLRLRSGDVVLEVEWAAPPVPPAGPVPPVGPLPAGVTGGAGIQPLDAQAAGTEPAKPAGPAGPAGPVVTSPMVGTFYRSPQPGAEPFVQVGDLVEPGDTIGILEAMKLMNPVRAEVAGKVDRIPVADGEPVEFGQVLIALVPVS</sequence>
<dbReference type="GO" id="GO:0009317">
    <property type="term" value="C:acetyl-CoA carboxylase complex"/>
    <property type="evidence" value="ECO:0007669"/>
    <property type="project" value="InterPro"/>
</dbReference>
<dbReference type="PRINTS" id="PR01071">
    <property type="entry name" value="ACOABIOTINCC"/>
</dbReference>
<evidence type="ECO:0000313" key="10">
    <source>
        <dbReference type="EMBL" id="SBW23186.1"/>
    </source>
</evidence>
<dbReference type="NCBIfam" id="TIGR00531">
    <property type="entry name" value="BCCP"/>
    <property type="match status" value="1"/>
</dbReference>
<dbReference type="PANTHER" id="PTHR45266:SF3">
    <property type="entry name" value="OXALOACETATE DECARBOXYLASE ALPHA CHAIN"/>
    <property type="match status" value="1"/>
</dbReference>
<dbReference type="GO" id="GO:0003989">
    <property type="term" value="F:acetyl-CoA carboxylase activity"/>
    <property type="evidence" value="ECO:0007669"/>
    <property type="project" value="InterPro"/>
</dbReference>
<proteinExistence type="predicted"/>
<keyword evidence="5 8" id="KW-0443">Lipid metabolism</keyword>
<protein>
    <recommendedName>
        <fullName evidence="2 8">Biotin carboxyl carrier protein of acetyl-CoA carboxylase</fullName>
    </recommendedName>
</protein>
<comment type="function">
    <text evidence="8">This protein is a component of the acetyl coenzyme A carboxylase complex; first, biotin carboxylase catalyzes the carboxylation of the carrier protein and then the transcarboxylase transfers the carboxyl group to form malonyl-CoA.</text>
</comment>
<keyword evidence="11" id="KW-1185">Reference proteome</keyword>
<evidence type="ECO:0000256" key="2">
    <source>
        <dbReference type="ARBA" id="ARBA00017562"/>
    </source>
</evidence>
<dbReference type="PROSITE" id="PS00188">
    <property type="entry name" value="BIOTIN"/>
    <property type="match status" value="1"/>
</dbReference>
<evidence type="ECO:0000256" key="6">
    <source>
        <dbReference type="ARBA" id="ARBA00023160"/>
    </source>
</evidence>
<dbReference type="PANTHER" id="PTHR45266">
    <property type="entry name" value="OXALOACETATE DECARBOXYLASE ALPHA CHAIN"/>
    <property type="match status" value="1"/>
</dbReference>
<evidence type="ECO:0000256" key="3">
    <source>
        <dbReference type="ARBA" id="ARBA00022516"/>
    </source>
</evidence>
<dbReference type="InterPro" id="IPR000089">
    <property type="entry name" value="Biotin_lipoyl"/>
</dbReference>
<dbReference type="AlphaFoldDB" id="A0A1C3P042"/>
<dbReference type="GO" id="GO:0006633">
    <property type="term" value="P:fatty acid biosynthetic process"/>
    <property type="evidence" value="ECO:0007669"/>
    <property type="project" value="UniProtKB-UniPathway"/>
</dbReference>
<evidence type="ECO:0000259" key="9">
    <source>
        <dbReference type="PROSITE" id="PS50968"/>
    </source>
</evidence>
<dbReference type="SUPFAM" id="SSF51230">
    <property type="entry name" value="Single hybrid motif"/>
    <property type="match status" value="1"/>
</dbReference>
<evidence type="ECO:0000256" key="8">
    <source>
        <dbReference type="RuleBase" id="RU364072"/>
    </source>
</evidence>
<organism evidence="10 11">
    <name type="scientific">Candidatus Protofrankia californiensis</name>
    <dbReference type="NCBI Taxonomy" id="1839754"/>
    <lineage>
        <taxon>Bacteria</taxon>
        <taxon>Bacillati</taxon>
        <taxon>Actinomycetota</taxon>
        <taxon>Actinomycetes</taxon>
        <taxon>Frankiales</taxon>
        <taxon>Frankiaceae</taxon>
        <taxon>Protofrankia</taxon>
    </lineage>
</organism>
<comment type="pathway">
    <text evidence="1 8">Lipid metabolism; fatty acid biosynthesis.</text>
</comment>
<accession>A0A1C3P042</accession>
<dbReference type="Proteomes" id="UP000199013">
    <property type="component" value="Unassembled WGS sequence"/>
</dbReference>
<dbReference type="UniPathway" id="UPA00094"/>